<evidence type="ECO:0000313" key="1">
    <source>
        <dbReference type="EnsemblMetazoa" id="PPA44955.1"/>
    </source>
</evidence>
<proteinExistence type="predicted"/>
<evidence type="ECO:0000313" key="2">
    <source>
        <dbReference type="Proteomes" id="UP000005239"/>
    </source>
</evidence>
<reference evidence="1" key="2">
    <citation type="submission" date="2022-06" db="UniProtKB">
        <authorList>
            <consortium name="EnsemblMetazoa"/>
        </authorList>
    </citation>
    <scope>IDENTIFICATION</scope>
    <source>
        <strain evidence="1">PS312</strain>
    </source>
</reference>
<organism evidence="1 2">
    <name type="scientific">Pristionchus pacificus</name>
    <name type="common">Parasitic nematode worm</name>
    <dbReference type="NCBI Taxonomy" id="54126"/>
    <lineage>
        <taxon>Eukaryota</taxon>
        <taxon>Metazoa</taxon>
        <taxon>Ecdysozoa</taxon>
        <taxon>Nematoda</taxon>
        <taxon>Chromadorea</taxon>
        <taxon>Rhabditida</taxon>
        <taxon>Rhabditina</taxon>
        <taxon>Diplogasteromorpha</taxon>
        <taxon>Diplogasteroidea</taxon>
        <taxon>Neodiplogasteridae</taxon>
        <taxon>Pristionchus</taxon>
    </lineage>
</organism>
<protein>
    <submittedName>
        <fullName evidence="1">Uncharacterized protein</fullName>
    </submittedName>
</protein>
<reference evidence="2" key="1">
    <citation type="journal article" date="2008" name="Nat. Genet.">
        <title>The Pristionchus pacificus genome provides a unique perspective on nematode lifestyle and parasitism.</title>
        <authorList>
            <person name="Dieterich C."/>
            <person name="Clifton S.W."/>
            <person name="Schuster L.N."/>
            <person name="Chinwalla A."/>
            <person name="Delehaunty K."/>
            <person name="Dinkelacker I."/>
            <person name="Fulton L."/>
            <person name="Fulton R."/>
            <person name="Godfrey J."/>
            <person name="Minx P."/>
            <person name="Mitreva M."/>
            <person name="Roeseler W."/>
            <person name="Tian H."/>
            <person name="Witte H."/>
            <person name="Yang S.P."/>
            <person name="Wilson R.K."/>
            <person name="Sommer R.J."/>
        </authorList>
    </citation>
    <scope>NUCLEOTIDE SEQUENCE [LARGE SCALE GENOMIC DNA]</scope>
    <source>
        <strain evidence="2">PS312</strain>
    </source>
</reference>
<accession>A0A2A6CC91</accession>
<keyword evidence="2" id="KW-1185">Reference proteome</keyword>
<gene>
    <name evidence="1" type="primary">WBGene00283324</name>
</gene>
<dbReference type="Proteomes" id="UP000005239">
    <property type="component" value="Unassembled WGS sequence"/>
</dbReference>
<sequence length="79" mass="9172">MFTLDTSYYNQPWEKGGRKPSQCYNLRTAEAAEYTEDIRGIEPERQRDVKYWIDDSSEGMADEAGSIESFIRLVTKAKK</sequence>
<dbReference type="EnsemblMetazoa" id="PPA44955.1">
    <property type="protein sequence ID" value="PPA44955.1"/>
    <property type="gene ID" value="WBGene00283324"/>
</dbReference>
<accession>A0A8R1Z383</accession>
<dbReference type="AlphaFoldDB" id="A0A2A6CC91"/>
<name>A0A2A6CC91_PRIPA</name>